<dbReference type="SFLD" id="SFLDS00003">
    <property type="entry name" value="Haloacid_Dehalogenase"/>
    <property type="match status" value="1"/>
</dbReference>
<dbReference type="EMBL" id="JAPDMQ010000590">
    <property type="protein sequence ID" value="KAK0522400.1"/>
    <property type="molecule type" value="Genomic_DNA"/>
</dbReference>
<accession>A0AAN6G855</accession>
<dbReference type="Gene3D" id="3.40.50.1000">
    <property type="entry name" value="HAD superfamily/HAD-like"/>
    <property type="match status" value="1"/>
</dbReference>
<sequence>MTAPASSAASSATRVEEIEVDGVLFDMDGTLIDSTPAVNATWEETARRFNLDLDYVMANCHGWRTIENLRRFIPSLTDDELPREVVKFESRIGDIAAEAVATGKPGAIVSLPGAKELLAQINAGREQDPQRRQGWAIVTSATKAYAHKAFPSSGVAPAFPETFITGDLCTAGKPDPQPYLLGARGSRAASASASASEGASTSTIANGTAALSPSSSSDDFQSDARGFLVVEDAPPGVLSGKRAGASYVLGLKTTHAGEKQWANGADFVCEDLRSVSARWEGSGADARLFIRIETEARPEGVEVVQV</sequence>
<comment type="caution">
    <text evidence="2">The sequence shown here is derived from an EMBL/GenBank/DDBJ whole genome shotgun (WGS) entry which is preliminary data.</text>
</comment>
<dbReference type="PANTHER" id="PTHR43481:SF4">
    <property type="entry name" value="GLYCEROL-1-PHOSPHATE PHOSPHOHYDROLASE 1-RELATED"/>
    <property type="match status" value="1"/>
</dbReference>
<evidence type="ECO:0000256" key="1">
    <source>
        <dbReference type="SAM" id="MobiDB-lite"/>
    </source>
</evidence>
<dbReference type="Pfam" id="PF00702">
    <property type="entry name" value="Hydrolase"/>
    <property type="match status" value="1"/>
</dbReference>
<feature type="region of interest" description="Disordered" evidence="1">
    <location>
        <begin position="192"/>
        <end position="217"/>
    </location>
</feature>
<dbReference type="Gene3D" id="1.10.150.240">
    <property type="entry name" value="Putative phosphatase, domain 2"/>
    <property type="match status" value="1"/>
</dbReference>
<dbReference type="SUPFAM" id="SSF56784">
    <property type="entry name" value="HAD-like"/>
    <property type="match status" value="1"/>
</dbReference>
<keyword evidence="3" id="KW-1185">Reference proteome</keyword>
<proteinExistence type="predicted"/>
<dbReference type="PANTHER" id="PTHR43481">
    <property type="entry name" value="FRUCTOSE-1-PHOSPHATE PHOSPHATASE"/>
    <property type="match status" value="1"/>
</dbReference>
<dbReference type="InterPro" id="IPR051806">
    <property type="entry name" value="HAD-like_SPP"/>
</dbReference>
<dbReference type="InterPro" id="IPR023198">
    <property type="entry name" value="PGP-like_dom2"/>
</dbReference>
<protein>
    <submittedName>
        <fullName evidence="2">DL-glycerol-3-phosphatase</fullName>
    </submittedName>
</protein>
<dbReference type="InterPro" id="IPR036412">
    <property type="entry name" value="HAD-like_sf"/>
</dbReference>
<name>A0AAN6G855_9BASI</name>
<feature type="compositionally biased region" description="Low complexity" evidence="1">
    <location>
        <begin position="192"/>
        <end position="203"/>
    </location>
</feature>
<evidence type="ECO:0000313" key="2">
    <source>
        <dbReference type="EMBL" id="KAK0522400.1"/>
    </source>
</evidence>
<dbReference type="GO" id="GO:0050308">
    <property type="term" value="F:sugar-phosphatase activity"/>
    <property type="evidence" value="ECO:0007669"/>
    <property type="project" value="TreeGrafter"/>
</dbReference>
<dbReference type="SFLD" id="SFLDG01129">
    <property type="entry name" value="C1.5:_HAD__Beta-PGM__Phosphata"/>
    <property type="match status" value="1"/>
</dbReference>
<dbReference type="AlphaFoldDB" id="A0AAN6G855"/>
<dbReference type="Proteomes" id="UP001176521">
    <property type="component" value="Unassembled WGS sequence"/>
</dbReference>
<dbReference type="InterPro" id="IPR023214">
    <property type="entry name" value="HAD_sf"/>
</dbReference>
<evidence type="ECO:0000313" key="3">
    <source>
        <dbReference type="Proteomes" id="UP001176521"/>
    </source>
</evidence>
<organism evidence="2 3">
    <name type="scientific">Tilletia horrida</name>
    <dbReference type="NCBI Taxonomy" id="155126"/>
    <lineage>
        <taxon>Eukaryota</taxon>
        <taxon>Fungi</taxon>
        <taxon>Dikarya</taxon>
        <taxon>Basidiomycota</taxon>
        <taxon>Ustilaginomycotina</taxon>
        <taxon>Exobasidiomycetes</taxon>
        <taxon>Tilletiales</taxon>
        <taxon>Tilletiaceae</taxon>
        <taxon>Tilletia</taxon>
    </lineage>
</organism>
<reference evidence="2" key="1">
    <citation type="journal article" date="2023" name="PhytoFront">
        <title>Draft Genome Resources of Seven Strains of Tilletia horrida, Causal Agent of Kernel Smut of Rice.</title>
        <authorList>
            <person name="Khanal S."/>
            <person name="Antony Babu S."/>
            <person name="Zhou X.G."/>
        </authorList>
    </citation>
    <scope>NUCLEOTIDE SEQUENCE</scope>
    <source>
        <strain evidence="2">TX3</strain>
    </source>
</reference>
<gene>
    <name evidence="2" type="primary">GPP1</name>
    <name evidence="2" type="ORF">OC842_006478</name>
</gene>